<dbReference type="GO" id="GO:0015288">
    <property type="term" value="F:porin activity"/>
    <property type="evidence" value="ECO:0007669"/>
    <property type="project" value="InterPro"/>
</dbReference>
<dbReference type="Gene3D" id="2.40.160.180">
    <property type="entry name" value="Carbohydrate-selective porin OprB"/>
    <property type="match status" value="1"/>
</dbReference>
<evidence type="ECO:0008006" key="6">
    <source>
        <dbReference type="Google" id="ProtNLM"/>
    </source>
</evidence>
<gene>
    <name evidence="4" type="ORF">SDENCHOL_11311</name>
</gene>
<dbReference type="InterPro" id="IPR007049">
    <property type="entry name" value="Carb-sel_porin_OprB"/>
</dbReference>
<sequence length="499" mass="53761">MKLTKLSLACMATALSLPALPALAATPQENTLLEQLMARMEKLEARNAELEKQVQELKGESQAVAAGLESPRLSESEPELTVRLKAVEKDQLNMKKAQKIAESLDGIQVSASLATVAQRASGLPQGIANGKSQLNYRADVSVELPLAPLGDIDHKLFAHVRMGQGLGLNETYSNLGYFSSAPNALAFRASGLNPDDSVAILGQAWYQAAIPLPYLGFKPYSRETLELTFGKMDIFGFFDQNLGAGDESRQFLNSVLVHNPLLDAAGEVGVDANGFQPGFVASYLNATDKTQPWRLSLGLFGAGDRGSNYQRSLSSPLVMVQAEKQLSFDGLLGNYRVYAWNRSQGVDFDGSEKRHTGVGLSIDQRVGDGIILFSRYGKLLKGELPFNQTLTAGAEFNGSYWGRAADVIGVAGAWLKSGKSYRLAGAGGCVGGFDDLGNCLAGAFTYFPQGAEKVAEIYYRYRITPQFEISPDVQFLSRGGANPDAPSSRIFGLRANIAY</sequence>
<keyword evidence="5" id="KW-1185">Reference proteome</keyword>
<dbReference type="RefSeq" id="WP_154716507.1">
    <property type="nucleotide sequence ID" value="NZ_LT837803.1"/>
</dbReference>
<accession>A0A7Z7HRE9</accession>
<evidence type="ECO:0000256" key="1">
    <source>
        <dbReference type="ARBA" id="ARBA00008769"/>
    </source>
</evidence>
<dbReference type="GO" id="GO:0008643">
    <property type="term" value="P:carbohydrate transport"/>
    <property type="evidence" value="ECO:0007669"/>
    <property type="project" value="InterPro"/>
</dbReference>
<dbReference type="Proteomes" id="UP000242886">
    <property type="component" value="Chromosome SDENCHOL"/>
</dbReference>
<comment type="similarity">
    <text evidence="1 2">Belongs to the OprB family.</text>
</comment>
<evidence type="ECO:0000313" key="5">
    <source>
        <dbReference type="Proteomes" id="UP000242886"/>
    </source>
</evidence>
<evidence type="ECO:0000256" key="3">
    <source>
        <dbReference type="SAM" id="Coils"/>
    </source>
</evidence>
<dbReference type="Pfam" id="PF04966">
    <property type="entry name" value="OprB"/>
    <property type="match status" value="1"/>
</dbReference>
<proteinExistence type="inferred from homology"/>
<dbReference type="GO" id="GO:0016020">
    <property type="term" value="C:membrane"/>
    <property type="evidence" value="ECO:0007669"/>
    <property type="project" value="InterPro"/>
</dbReference>
<dbReference type="AlphaFoldDB" id="A0A7Z7HRE9"/>
<feature type="signal peptide" evidence="2">
    <location>
        <begin position="1"/>
        <end position="24"/>
    </location>
</feature>
<keyword evidence="3" id="KW-0175">Coiled coil</keyword>
<evidence type="ECO:0000256" key="2">
    <source>
        <dbReference type="RuleBase" id="RU363072"/>
    </source>
</evidence>
<dbReference type="EMBL" id="LT837803">
    <property type="protein sequence ID" value="SMB25654.1"/>
    <property type="molecule type" value="Genomic_DNA"/>
</dbReference>
<dbReference type="InterPro" id="IPR038673">
    <property type="entry name" value="OprB_sf"/>
</dbReference>
<protein>
    <recommendedName>
        <fullName evidence="6">Porin</fullName>
    </recommendedName>
</protein>
<keyword evidence="2" id="KW-0732">Signal</keyword>
<evidence type="ECO:0000313" key="4">
    <source>
        <dbReference type="EMBL" id="SMB25654.1"/>
    </source>
</evidence>
<organism evidence="4 5">
    <name type="scientific">Sterolibacterium denitrificans</name>
    <dbReference type="NCBI Taxonomy" id="157592"/>
    <lineage>
        <taxon>Bacteria</taxon>
        <taxon>Pseudomonadati</taxon>
        <taxon>Pseudomonadota</taxon>
        <taxon>Betaproteobacteria</taxon>
        <taxon>Nitrosomonadales</taxon>
        <taxon>Sterolibacteriaceae</taxon>
        <taxon>Sterolibacterium</taxon>
    </lineage>
</organism>
<feature type="chain" id="PRO_5031607980" description="Porin" evidence="2">
    <location>
        <begin position="25"/>
        <end position="499"/>
    </location>
</feature>
<reference evidence="4" key="1">
    <citation type="submission" date="2017-03" db="EMBL/GenBank/DDBJ databases">
        <authorList>
            <consortium name="AG Boll"/>
        </authorList>
    </citation>
    <scope>NUCLEOTIDE SEQUENCE [LARGE SCALE GENOMIC DNA]</scope>
    <source>
        <strain evidence="4">Chol</strain>
    </source>
</reference>
<feature type="coiled-coil region" evidence="3">
    <location>
        <begin position="33"/>
        <end position="60"/>
    </location>
</feature>
<name>A0A7Z7HRE9_9PROT</name>